<sequence>MMDATLVKLILTIKKIVELLVAKKYQELEQLCGSVRLTAAEIDQAICDYDAVLVLPPDSDYENIDAIEITGASPRSWSIRYDLWTEDEGRSDLSLEATLIETDQEIMGVELDNIHVM</sequence>
<dbReference type="RefSeq" id="WP_263710791.1">
    <property type="nucleotide sequence ID" value="NZ_JAOWKX010000001.1"/>
</dbReference>
<dbReference type="EMBL" id="JAOWKX010000001">
    <property type="protein sequence ID" value="MCV2883595.1"/>
    <property type="molecule type" value="Genomic_DNA"/>
</dbReference>
<dbReference type="Pfam" id="PF24705">
    <property type="entry name" value="DUF7668"/>
    <property type="match status" value="1"/>
</dbReference>
<proteinExistence type="predicted"/>
<evidence type="ECO:0000313" key="2">
    <source>
        <dbReference type="EMBL" id="MCV2883595.1"/>
    </source>
</evidence>
<gene>
    <name evidence="2" type="ORF">OE749_02635</name>
</gene>
<organism evidence="2 3">
    <name type="scientific">Fluctibacter corallii</name>
    <dbReference type="NCBI Taxonomy" id="2984329"/>
    <lineage>
        <taxon>Bacteria</taxon>
        <taxon>Pseudomonadati</taxon>
        <taxon>Pseudomonadota</taxon>
        <taxon>Gammaproteobacteria</taxon>
        <taxon>Alteromonadales</taxon>
        <taxon>Alteromonadaceae</taxon>
        <taxon>Fluctibacter</taxon>
    </lineage>
</organism>
<name>A0ABT3A4M7_9ALTE</name>
<reference evidence="2 3" key="1">
    <citation type="submission" date="2022-10" db="EMBL/GenBank/DDBJ databases">
        <title>Aestuariibacter sp. AA17 isolated from Montipora capitata coral fragment.</title>
        <authorList>
            <person name="Emsley S.A."/>
            <person name="Pfannmuller K.M."/>
            <person name="Loughran R.M."/>
            <person name="Shlafstein M."/>
            <person name="Papke E."/>
            <person name="Saw J.H."/>
            <person name="Ushijima B."/>
            <person name="Videau P."/>
        </authorList>
    </citation>
    <scope>NUCLEOTIDE SEQUENCE [LARGE SCALE GENOMIC DNA]</scope>
    <source>
        <strain evidence="2 3">AA17</strain>
    </source>
</reference>
<dbReference type="InterPro" id="IPR056085">
    <property type="entry name" value="DUF7668"/>
</dbReference>
<keyword evidence="3" id="KW-1185">Reference proteome</keyword>
<dbReference type="Proteomes" id="UP001652504">
    <property type="component" value="Unassembled WGS sequence"/>
</dbReference>
<evidence type="ECO:0000259" key="1">
    <source>
        <dbReference type="Pfam" id="PF24705"/>
    </source>
</evidence>
<accession>A0ABT3A4M7</accession>
<protein>
    <recommendedName>
        <fullName evidence="1">DUF7668 domain-containing protein</fullName>
    </recommendedName>
</protein>
<evidence type="ECO:0000313" key="3">
    <source>
        <dbReference type="Proteomes" id="UP001652504"/>
    </source>
</evidence>
<feature type="domain" description="DUF7668" evidence="1">
    <location>
        <begin position="17"/>
        <end position="117"/>
    </location>
</feature>
<comment type="caution">
    <text evidence="2">The sequence shown here is derived from an EMBL/GenBank/DDBJ whole genome shotgun (WGS) entry which is preliminary data.</text>
</comment>